<dbReference type="EMBL" id="PNIN01000060">
    <property type="protein sequence ID" value="PMP69962.1"/>
    <property type="molecule type" value="Genomic_DNA"/>
</dbReference>
<comment type="catalytic activity">
    <reaction evidence="13">
        <text>ATP + H2O = ADP + phosphate + H(+)</text>
        <dbReference type="Rhea" id="RHEA:13065"/>
        <dbReference type="ChEBI" id="CHEBI:15377"/>
        <dbReference type="ChEBI" id="CHEBI:15378"/>
        <dbReference type="ChEBI" id="CHEBI:30616"/>
        <dbReference type="ChEBI" id="CHEBI:43474"/>
        <dbReference type="ChEBI" id="CHEBI:456216"/>
        <dbReference type="EC" id="5.6.2.3"/>
    </reaction>
</comment>
<evidence type="ECO:0000259" key="14">
    <source>
        <dbReference type="PROSITE" id="PS51192"/>
    </source>
</evidence>
<accession>A0A2J6WHX2</accession>
<name>A0A2J6WHX2_9BACT</name>
<proteinExistence type="inferred from homology"/>
<dbReference type="PROSITE" id="PS51192">
    <property type="entry name" value="HELICASE_ATP_BIND_1"/>
    <property type="match status" value="1"/>
</dbReference>
<evidence type="ECO:0000256" key="8">
    <source>
        <dbReference type="ARBA" id="ARBA00023014"/>
    </source>
</evidence>
<evidence type="ECO:0000259" key="15">
    <source>
        <dbReference type="PROSITE" id="PS51193"/>
    </source>
</evidence>
<sequence length="584" mass="68694">MNIERYFLEDRYLPRLIKNYNFRRHQLEFSKNICKLLGDYKSIMAEAPTGYGKTISYLIPLFELGRRTIISTKTKQLMNQILNKDIPIAVQLFDKDIKITKLLGRRNYFCHYRYSKFILPYADIYPDVVSWADGIIENKITEINGLPFDIDIINKITADSYQCLSGRCPYFFQCSFYNARDVANSSDIVVTNHHMLLADIAMRVKFDGNYNFDFAEHIVFDEAHSIVDIFPSYLGEELNFYAILNFIKENRPFLGDHFFKYFTTRFRSINDRFRKTMIINNQIEDECLNLLSEMDKALRDKVPEEEYSVFDKYKETLSKVFKNDGIKLVENYGDYFSLKNIPVSSAEYFSDALFKSCISSLIISATITFNGSFDYVIKELGLENKVETIKLEPAENLISQGKVYIHNEYSEDLEWKKLFYLDFFSRIRGATIVIFNSLNHMREIGEFIKNNFPEKRLFFQTEDLQGIEIDEETVIIGCSILREGIDFGGKGVKYLIIDKLPFENISDLYIKAKMDYYEDKYGNAFLNYYLPRAVIFFKQAVGRLIRNETDSGYWIILDGRVKTKNYGRFFLEVLKEAEKVERFW</sequence>
<dbReference type="GO" id="GO:0005524">
    <property type="term" value="F:ATP binding"/>
    <property type="evidence" value="ECO:0007669"/>
    <property type="project" value="UniProtKB-KW"/>
</dbReference>
<keyword evidence="3" id="KW-0547">Nucleotide-binding</keyword>
<comment type="similarity">
    <text evidence="11">Belongs to the helicase family. DinG subfamily.</text>
</comment>
<dbReference type="Pfam" id="PF06733">
    <property type="entry name" value="DEAD_2"/>
    <property type="match status" value="1"/>
</dbReference>
<evidence type="ECO:0000313" key="17">
    <source>
        <dbReference type="Proteomes" id="UP000242881"/>
    </source>
</evidence>
<dbReference type="InterPro" id="IPR027417">
    <property type="entry name" value="P-loop_NTPase"/>
</dbReference>
<dbReference type="SMART" id="SM00491">
    <property type="entry name" value="HELICc2"/>
    <property type="match status" value="1"/>
</dbReference>
<evidence type="ECO:0000313" key="16">
    <source>
        <dbReference type="EMBL" id="PMP69962.1"/>
    </source>
</evidence>
<feature type="domain" description="Helicase ATP-binding" evidence="14">
    <location>
        <begin position="34"/>
        <end position="255"/>
    </location>
</feature>
<keyword evidence="6" id="KW-0067">ATP-binding</keyword>
<evidence type="ECO:0000256" key="10">
    <source>
        <dbReference type="ARBA" id="ARBA00023235"/>
    </source>
</evidence>
<dbReference type="SMART" id="SM00487">
    <property type="entry name" value="DEXDc"/>
    <property type="match status" value="1"/>
</dbReference>
<comment type="caution">
    <text evidence="16">The sequence shown here is derived from an EMBL/GenBank/DDBJ whole genome shotgun (WGS) entry which is preliminary data.</text>
</comment>
<evidence type="ECO:0000256" key="1">
    <source>
        <dbReference type="ARBA" id="ARBA00001966"/>
    </source>
</evidence>
<organism evidence="16 17">
    <name type="scientific">Calditerrivibrio nitroreducens</name>
    <dbReference type="NCBI Taxonomy" id="477976"/>
    <lineage>
        <taxon>Bacteria</taxon>
        <taxon>Pseudomonadati</taxon>
        <taxon>Deferribacterota</taxon>
        <taxon>Deferribacteres</taxon>
        <taxon>Deferribacterales</taxon>
        <taxon>Calditerrivibrionaceae</taxon>
    </lineage>
</organism>
<dbReference type="InterPro" id="IPR006555">
    <property type="entry name" value="ATP-dep_Helicase_C"/>
</dbReference>
<keyword evidence="7" id="KW-0408">Iron</keyword>
<evidence type="ECO:0000256" key="2">
    <source>
        <dbReference type="ARBA" id="ARBA00022723"/>
    </source>
</evidence>
<dbReference type="GO" id="GO:0043139">
    <property type="term" value="F:5'-3' DNA helicase activity"/>
    <property type="evidence" value="ECO:0007669"/>
    <property type="project" value="UniProtKB-EC"/>
</dbReference>
<evidence type="ECO:0000256" key="13">
    <source>
        <dbReference type="ARBA" id="ARBA00048954"/>
    </source>
</evidence>
<dbReference type="InterPro" id="IPR014013">
    <property type="entry name" value="Helic_SF1/SF2_ATP-bd_DinG/Rad3"/>
</dbReference>
<keyword evidence="4" id="KW-0378">Hydrolase</keyword>
<reference evidence="16 17" key="1">
    <citation type="submission" date="2018-01" db="EMBL/GenBank/DDBJ databases">
        <title>Metagenomic assembled genomes from two thermal pools in the Uzon Caldera, Kamchatka, Russia.</title>
        <authorList>
            <person name="Wilkins L."/>
            <person name="Ettinger C."/>
        </authorList>
    </citation>
    <scope>NUCLEOTIDE SEQUENCE [LARGE SCALE GENOMIC DNA]</scope>
    <source>
        <strain evidence="16">ZAV-05</strain>
    </source>
</reference>
<comment type="cofactor">
    <cofactor evidence="1">
        <name>[4Fe-4S] cluster</name>
        <dbReference type="ChEBI" id="CHEBI:49883"/>
    </cofactor>
</comment>
<dbReference type="InterPro" id="IPR010614">
    <property type="entry name" value="RAD3-like_helicase_DEAD"/>
</dbReference>
<dbReference type="Gene3D" id="3.40.50.300">
    <property type="entry name" value="P-loop containing nucleotide triphosphate hydrolases"/>
    <property type="match status" value="2"/>
</dbReference>
<keyword evidence="9" id="KW-0238">DNA-binding</keyword>
<evidence type="ECO:0000256" key="3">
    <source>
        <dbReference type="ARBA" id="ARBA00022741"/>
    </source>
</evidence>
<dbReference type="PROSITE" id="PS51193">
    <property type="entry name" value="HELICASE_ATP_BIND_2"/>
    <property type="match status" value="1"/>
</dbReference>
<dbReference type="Pfam" id="PF00270">
    <property type="entry name" value="DEAD"/>
    <property type="match status" value="1"/>
</dbReference>
<dbReference type="SUPFAM" id="SSF52540">
    <property type="entry name" value="P-loop containing nucleoside triphosphate hydrolases"/>
    <property type="match status" value="1"/>
</dbReference>
<evidence type="ECO:0000256" key="9">
    <source>
        <dbReference type="ARBA" id="ARBA00023125"/>
    </source>
</evidence>
<dbReference type="GO" id="GO:0003677">
    <property type="term" value="F:DNA binding"/>
    <property type="evidence" value="ECO:0007669"/>
    <property type="project" value="UniProtKB-KW"/>
</dbReference>
<gene>
    <name evidence="16" type="ORF">C0187_06135</name>
</gene>
<dbReference type="GO" id="GO:0046872">
    <property type="term" value="F:metal ion binding"/>
    <property type="evidence" value="ECO:0007669"/>
    <property type="project" value="UniProtKB-KW"/>
</dbReference>
<evidence type="ECO:0000256" key="11">
    <source>
        <dbReference type="ARBA" id="ARBA00038058"/>
    </source>
</evidence>
<dbReference type="EC" id="5.6.2.3" evidence="12"/>
<feature type="domain" description="Helicase ATP-binding" evidence="15">
    <location>
        <begin position="12"/>
        <end position="295"/>
    </location>
</feature>
<dbReference type="GO" id="GO:0051536">
    <property type="term" value="F:iron-sulfur cluster binding"/>
    <property type="evidence" value="ECO:0007669"/>
    <property type="project" value="UniProtKB-KW"/>
</dbReference>
<protein>
    <recommendedName>
        <fullName evidence="12">DNA 5'-3' helicase</fullName>
        <ecNumber evidence="12">5.6.2.3</ecNumber>
    </recommendedName>
</protein>
<dbReference type="PANTHER" id="PTHR11472:SF34">
    <property type="entry name" value="REGULATOR OF TELOMERE ELONGATION HELICASE 1"/>
    <property type="match status" value="1"/>
</dbReference>
<dbReference type="GO" id="GO:0016818">
    <property type="term" value="F:hydrolase activity, acting on acid anhydrides, in phosphorus-containing anhydrides"/>
    <property type="evidence" value="ECO:0007669"/>
    <property type="project" value="InterPro"/>
</dbReference>
<dbReference type="Proteomes" id="UP000242881">
    <property type="component" value="Unassembled WGS sequence"/>
</dbReference>
<keyword evidence="5" id="KW-0347">Helicase</keyword>
<dbReference type="InterPro" id="IPR011545">
    <property type="entry name" value="DEAD/DEAH_box_helicase_dom"/>
</dbReference>
<keyword evidence="8" id="KW-0411">Iron-sulfur</keyword>
<dbReference type="AlphaFoldDB" id="A0A2J6WHX2"/>
<evidence type="ECO:0000256" key="7">
    <source>
        <dbReference type="ARBA" id="ARBA00023004"/>
    </source>
</evidence>
<evidence type="ECO:0000256" key="6">
    <source>
        <dbReference type="ARBA" id="ARBA00022840"/>
    </source>
</evidence>
<keyword evidence="10" id="KW-0413">Isomerase</keyword>
<evidence type="ECO:0000256" key="5">
    <source>
        <dbReference type="ARBA" id="ARBA00022806"/>
    </source>
</evidence>
<dbReference type="GO" id="GO:0006139">
    <property type="term" value="P:nucleobase-containing compound metabolic process"/>
    <property type="evidence" value="ECO:0007669"/>
    <property type="project" value="InterPro"/>
</dbReference>
<evidence type="ECO:0000256" key="4">
    <source>
        <dbReference type="ARBA" id="ARBA00022801"/>
    </source>
</evidence>
<dbReference type="InterPro" id="IPR045028">
    <property type="entry name" value="DinG/Rad3-like"/>
</dbReference>
<keyword evidence="2" id="KW-0479">Metal-binding</keyword>
<dbReference type="InterPro" id="IPR014001">
    <property type="entry name" value="Helicase_ATP-bd"/>
</dbReference>
<evidence type="ECO:0000256" key="12">
    <source>
        <dbReference type="ARBA" id="ARBA00044969"/>
    </source>
</evidence>
<dbReference type="PANTHER" id="PTHR11472">
    <property type="entry name" value="DNA REPAIR DEAD HELICASE RAD3/XP-D SUBFAMILY MEMBER"/>
    <property type="match status" value="1"/>
</dbReference>
<dbReference type="Pfam" id="PF13307">
    <property type="entry name" value="Helicase_C_2"/>
    <property type="match status" value="1"/>
</dbReference>